<comment type="caution">
    <text evidence="1">The sequence shown here is derived from an EMBL/GenBank/DDBJ whole genome shotgun (WGS) entry which is preliminary data.</text>
</comment>
<keyword evidence="2" id="KW-1185">Reference proteome</keyword>
<evidence type="ECO:0000313" key="2">
    <source>
        <dbReference type="Proteomes" id="UP000324222"/>
    </source>
</evidence>
<dbReference type="EMBL" id="VSRR010086477">
    <property type="protein sequence ID" value="MPC91073.1"/>
    <property type="molecule type" value="Genomic_DNA"/>
</dbReference>
<proteinExistence type="predicted"/>
<sequence length="110" mass="12134">MGGGHLPTLSELLYCTKRATDSPAGREFIAATHTLHAEAVMVHQLSLREEKDRKKVSKDSEPRSLLRLWWRRLVKGAGGGGRVRLCCGGGSDRAVPDQRHHLTRGLKVTP</sequence>
<accession>A0A5B7J9B8</accession>
<name>A0A5B7J9B8_PORTR</name>
<gene>
    <name evidence="1" type="ORF">E2C01_086086</name>
</gene>
<evidence type="ECO:0000313" key="1">
    <source>
        <dbReference type="EMBL" id="MPC91073.1"/>
    </source>
</evidence>
<protein>
    <submittedName>
        <fullName evidence="1">Uncharacterized protein</fullName>
    </submittedName>
</protein>
<organism evidence="1 2">
    <name type="scientific">Portunus trituberculatus</name>
    <name type="common">Swimming crab</name>
    <name type="synonym">Neptunus trituberculatus</name>
    <dbReference type="NCBI Taxonomy" id="210409"/>
    <lineage>
        <taxon>Eukaryota</taxon>
        <taxon>Metazoa</taxon>
        <taxon>Ecdysozoa</taxon>
        <taxon>Arthropoda</taxon>
        <taxon>Crustacea</taxon>
        <taxon>Multicrustacea</taxon>
        <taxon>Malacostraca</taxon>
        <taxon>Eumalacostraca</taxon>
        <taxon>Eucarida</taxon>
        <taxon>Decapoda</taxon>
        <taxon>Pleocyemata</taxon>
        <taxon>Brachyura</taxon>
        <taxon>Eubrachyura</taxon>
        <taxon>Portunoidea</taxon>
        <taxon>Portunidae</taxon>
        <taxon>Portuninae</taxon>
        <taxon>Portunus</taxon>
    </lineage>
</organism>
<reference evidence="1 2" key="1">
    <citation type="submission" date="2019-05" db="EMBL/GenBank/DDBJ databases">
        <title>Another draft genome of Portunus trituberculatus and its Hox gene families provides insights of decapod evolution.</title>
        <authorList>
            <person name="Jeong J.-H."/>
            <person name="Song I."/>
            <person name="Kim S."/>
            <person name="Choi T."/>
            <person name="Kim D."/>
            <person name="Ryu S."/>
            <person name="Kim W."/>
        </authorList>
    </citation>
    <scope>NUCLEOTIDE SEQUENCE [LARGE SCALE GENOMIC DNA]</scope>
    <source>
        <tissue evidence="1">Muscle</tissue>
    </source>
</reference>
<dbReference type="AlphaFoldDB" id="A0A5B7J9B8"/>
<dbReference type="Proteomes" id="UP000324222">
    <property type="component" value="Unassembled WGS sequence"/>
</dbReference>